<dbReference type="OrthoDB" id="1730652at2759"/>
<dbReference type="Gramene" id="KQJ96566">
    <property type="protein sequence ID" value="KQJ96566"/>
    <property type="gene ID" value="BRADI_3g24746v3"/>
</dbReference>
<keyword evidence="3" id="KW-1185">Reference proteome</keyword>
<reference evidence="2" key="3">
    <citation type="submission" date="2018-08" db="UniProtKB">
        <authorList>
            <consortium name="EnsemblPlants"/>
        </authorList>
    </citation>
    <scope>IDENTIFICATION</scope>
    <source>
        <strain evidence="2">cv. Bd21</strain>
    </source>
</reference>
<proteinExistence type="predicted"/>
<dbReference type="ExpressionAtlas" id="A0A0Q3I7Z9">
    <property type="expression patterns" value="baseline and differential"/>
</dbReference>
<dbReference type="Gramene" id="KQJ96565">
    <property type="protein sequence ID" value="KQJ96565"/>
    <property type="gene ID" value="BRADI_3g24746v3"/>
</dbReference>
<gene>
    <name evidence="1" type="ORF">BRADI_3g24746v3</name>
</gene>
<dbReference type="EnsemblPlants" id="KQJ96565">
    <property type="protein sequence ID" value="KQJ96565"/>
    <property type="gene ID" value="BRADI_3g24746v3"/>
</dbReference>
<accession>A0A0Q3I7Z9</accession>
<dbReference type="Proteomes" id="UP000008810">
    <property type="component" value="Chromosome 3"/>
</dbReference>
<evidence type="ECO:0000313" key="3">
    <source>
        <dbReference type="Proteomes" id="UP000008810"/>
    </source>
</evidence>
<sequence length="160" mass="17441">MRHRQRRLGLVAERAHGEQAPIAASSRAIDLLAAVVSTISSVGSYITVAAMRLGQSREVGVSTRRWSLLAPVRRRHQWLSIPHPSGMRSRFVPCGCGYAKEAQAKLLSSAPAATSYSLLSSHHKAQAGSSGAFHYLRKIAQVAIRPCWIRSQISQSCVLK</sequence>
<dbReference type="EMBL" id="CM000882">
    <property type="protein sequence ID" value="KQJ96563.1"/>
    <property type="molecule type" value="Genomic_DNA"/>
</dbReference>
<name>A0A0Q3I7Z9_BRADI</name>
<dbReference type="EnsemblPlants" id="KQJ96566">
    <property type="protein sequence ID" value="KQJ96566"/>
    <property type="gene ID" value="BRADI_3g24746v3"/>
</dbReference>
<dbReference type="EMBL" id="CM000882">
    <property type="protein sequence ID" value="KQJ96565.1"/>
    <property type="molecule type" value="Genomic_DNA"/>
</dbReference>
<dbReference type="Gramene" id="KQJ96563">
    <property type="protein sequence ID" value="KQJ96563"/>
    <property type="gene ID" value="BRADI_3g24746v3"/>
</dbReference>
<dbReference type="EMBL" id="CM000882">
    <property type="protein sequence ID" value="KQJ96566.1"/>
    <property type="molecule type" value="Genomic_DNA"/>
</dbReference>
<reference evidence="1" key="2">
    <citation type="submission" date="2017-06" db="EMBL/GenBank/DDBJ databases">
        <title>WGS assembly of Brachypodium distachyon.</title>
        <authorList>
            <consortium name="The International Brachypodium Initiative"/>
            <person name="Lucas S."/>
            <person name="Harmon-Smith M."/>
            <person name="Lail K."/>
            <person name="Tice H."/>
            <person name="Grimwood J."/>
            <person name="Bruce D."/>
            <person name="Barry K."/>
            <person name="Shu S."/>
            <person name="Lindquist E."/>
            <person name="Wang M."/>
            <person name="Pitluck S."/>
            <person name="Vogel J.P."/>
            <person name="Garvin D.F."/>
            <person name="Mockler T.C."/>
            <person name="Schmutz J."/>
            <person name="Rokhsar D."/>
            <person name="Bevan M.W."/>
        </authorList>
    </citation>
    <scope>NUCLEOTIDE SEQUENCE</scope>
    <source>
        <strain evidence="1">Bd21</strain>
    </source>
</reference>
<reference evidence="1 2" key="1">
    <citation type="journal article" date="2010" name="Nature">
        <title>Genome sequencing and analysis of the model grass Brachypodium distachyon.</title>
        <authorList>
            <consortium name="International Brachypodium Initiative"/>
        </authorList>
    </citation>
    <scope>NUCLEOTIDE SEQUENCE [LARGE SCALE GENOMIC DNA]</scope>
    <source>
        <strain evidence="1 2">Bd21</strain>
    </source>
</reference>
<dbReference type="EnsemblPlants" id="KQJ96563">
    <property type="protein sequence ID" value="KQJ96563"/>
    <property type="gene ID" value="BRADI_3g24746v3"/>
</dbReference>
<dbReference type="AlphaFoldDB" id="A0A0Q3I7Z9"/>
<evidence type="ECO:0000313" key="2">
    <source>
        <dbReference type="EnsemblPlants" id="KQJ96563"/>
    </source>
</evidence>
<protein>
    <submittedName>
        <fullName evidence="1 2">Uncharacterized protein</fullName>
    </submittedName>
</protein>
<evidence type="ECO:0000313" key="1">
    <source>
        <dbReference type="EMBL" id="KQJ96563.1"/>
    </source>
</evidence>
<organism evidence="1">
    <name type="scientific">Brachypodium distachyon</name>
    <name type="common">Purple false brome</name>
    <name type="synonym">Trachynia distachya</name>
    <dbReference type="NCBI Taxonomy" id="15368"/>
    <lineage>
        <taxon>Eukaryota</taxon>
        <taxon>Viridiplantae</taxon>
        <taxon>Streptophyta</taxon>
        <taxon>Embryophyta</taxon>
        <taxon>Tracheophyta</taxon>
        <taxon>Spermatophyta</taxon>
        <taxon>Magnoliopsida</taxon>
        <taxon>Liliopsida</taxon>
        <taxon>Poales</taxon>
        <taxon>Poaceae</taxon>
        <taxon>BOP clade</taxon>
        <taxon>Pooideae</taxon>
        <taxon>Stipodae</taxon>
        <taxon>Brachypodieae</taxon>
        <taxon>Brachypodium</taxon>
    </lineage>
</organism>